<evidence type="ECO:0000256" key="1">
    <source>
        <dbReference type="ARBA" id="ARBA00007357"/>
    </source>
</evidence>
<dbReference type="InterPro" id="IPR024079">
    <property type="entry name" value="MetalloPept_cat_dom_sf"/>
</dbReference>
<name>A0A915LA09_ROMCU</name>
<keyword evidence="3" id="KW-1185">Reference proteome</keyword>
<dbReference type="Gene3D" id="3.40.390.10">
    <property type="entry name" value="Collagenase (Catalytic Domain)"/>
    <property type="match status" value="1"/>
</dbReference>
<dbReference type="Pfam" id="PF01431">
    <property type="entry name" value="Peptidase_M13"/>
    <property type="match status" value="1"/>
</dbReference>
<dbReference type="InterPro" id="IPR000718">
    <property type="entry name" value="Peptidase_M13"/>
</dbReference>
<sequence>MVPSMATDDNKQVVGLHARMRTLESRQGLLETLKNIVLEILFPLGLCNHWSSQATTRSKSPQKNSVFYPNCEKLHNYLELALPLTKSVFPIDSSHGIYTFRAYKSYISKAGRKRSTLPGLNLTDEQLYFVSDAQFYCEKTSPSAFDGINVRMANDANFAKAFKCPEGAPLNPKSRCTVFVRFIAIASALNRNRPFSRLFQRFFRRFDTQNCAVVQIGRQSRRIDVFRQHIPPLKYESS</sequence>
<evidence type="ECO:0000259" key="2">
    <source>
        <dbReference type="Pfam" id="PF01431"/>
    </source>
</evidence>
<feature type="domain" description="Peptidase M13 C-terminal" evidence="2">
    <location>
        <begin position="102"/>
        <end position="178"/>
    </location>
</feature>
<organism evidence="3 4">
    <name type="scientific">Romanomermis culicivorax</name>
    <name type="common">Nematode worm</name>
    <dbReference type="NCBI Taxonomy" id="13658"/>
    <lineage>
        <taxon>Eukaryota</taxon>
        <taxon>Metazoa</taxon>
        <taxon>Ecdysozoa</taxon>
        <taxon>Nematoda</taxon>
        <taxon>Enoplea</taxon>
        <taxon>Dorylaimia</taxon>
        <taxon>Mermithida</taxon>
        <taxon>Mermithoidea</taxon>
        <taxon>Mermithidae</taxon>
        <taxon>Romanomermis</taxon>
    </lineage>
</organism>
<dbReference type="GO" id="GO:0005886">
    <property type="term" value="C:plasma membrane"/>
    <property type="evidence" value="ECO:0007669"/>
    <property type="project" value="TreeGrafter"/>
</dbReference>
<dbReference type="GO" id="GO:0004222">
    <property type="term" value="F:metalloendopeptidase activity"/>
    <property type="evidence" value="ECO:0007669"/>
    <property type="project" value="InterPro"/>
</dbReference>
<dbReference type="WBParaSite" id="nRc.2.0.1.t47955-RA">
    <property type="protein sequence ID" value="nRc.2.0.1.t47955-RA"/>
    <property type="gene ID" value="nRc.2.0.1.g47955"/>
</dbReference>
<comment type="similarity">
    <text evidence="1">Belongs to the peptidase M13 family.</text>
</comment>
<evidence type="ECO:0000313" key="3">
    <source>
        <dbReference type="Proteomes" id="UP000887565"/>
    </source>
</evidence>
<dbReference type="GO" id="GO:0016485">
    <property type="term" value="P:protein processing"/>
    <property type="evidence" value="ECO:0007669"/>
    <property type="project" value="TreeGrafter"/>
</dbReference>
<dbReference type="AlphaFoldDB" id="A0A915LA09"/>
<dbReference type="PROSITE" id="PS51885">
    <property type="entry name" value="NEPRILYSIN"/>
    <property type="match status" value="1"/>
</dbReference>
<dbReference type="PANTHER" id="PTHR11733">
    <property type="entry name" value="ZINC METALLOPROTEASE FAMILY M13 NEPRILYSIN-RELATED"/>
    <property type="match status" value="1"/>
</dbReference>
<dbReference type="InterPro" id="IPR018497">
    <property type="entry name" value="Peptidase_M13_C"/>
</dbReference>
<dbReference type="SUPFAM" id="SSF55486">
    <property type="entry name" value="Metalloproteases ('zincins'), catalytic domain"/>
    <property type="match status" value="1"/>
</dbReference>
<proteinExistence type="inferred from homology"/>
<protein>
    <submittedName>
        <fullName evidence="4">Peptidase M13 C-terminal domain-containing protein</fullName>
    </submittedName>
</protein>
<accession>A0A915LA09</accession>
<dbReference type="PANTHER" id="PTHR11733:SF167">
    <property type="entry name" value="FI17812P1-RELATED"/>
    <property type="match status" value="1"/>
</dbReference>
<reference evidence="4" key="1">
    <citation type="submission" date="2022-11" db="UniProtKB">
        <authorList>
            <consortium name="WormBaseParasite"/>
        </authorList>
    </citation>
    <scope>IDENTIFICATION</scope>
</reference>
<dbReference type="Proteomes" id="UP000887565">
    <property type="component" value="Unplaced"/>
</dbReference>
<evidence type="ECO:0000313" key="4">
    <source>
        <dbReference type="WBParaSite" id="nRc.2.0.1.t47955-RA"/>
    </source>
</evidence>